<accession>A0ABR3T4Q3</accession>
<keyword evidence="4" id="KW-1185">Reference proteome</keyword>
<proteinExistence type="predicted"/>
<name>A0ABR3T4Q3_9PEZI</name>
<dbReference type="SUPFAM" id="SSF53474">
    <property type="entry name" value="alpha/beta-Hydrolases"/>
    <property type="match status" value="1"/>
</dbReference>
<evidence type="ECO:0000313" key="4">
    <source>
        <dbReference type="Proteomes" id="UP001521184"/>
    </source>
</evidence>
<organism evidence="3 4">
    <name type="scientific">Diplodia intermedia</name>
    <dbReference type="NCBI Taxonomy" id="856260"/>
    <lineage>
        <taxon>Eukaryota</taxon>
        <taxon>Fungi</taxon>
        <taxon>Dikarya</taxon>
        <taxon>Ascomycota</taxon>
        <taxon>Pezizomycotina</taxon>
        <taxon>Dothideomycetes</taxon>
        <taxon>Dothideomycetes incertae sedis</taxon>
        <taxon>Botryosphaeriales</taxon>
        <taxon>Botryosphaeriaceae</taxon>
        <taxon>Diplodia</taxon>
    </lineage>
</organism>
<dbReference type="PANTHER" id="PTHR48070:SF6">
    <property type="entry name" value="ESTERASE OVCA2"/>
    <property type="match status" value="1"/>
</dbReference>
<dbReference type="PANTHER" id="PTHR48070">
    <property type="entry name" value="ESTERASE OVCA2"/>
    <property type="match status" value="1"/>
</dbReference>
<dbReference type="InterPro" id="IPR029058">
    <property type="entry name" value="AB_hydrolase_fold"/>
</dbReference>
<gene>
    <name evidence="3" type="ORF">SLS58_010653</name>
</gene>
<evidence type="ECO:0000259" key="2">
    <source>
        <dbReference type="Pfam" id="PF03959"/>
    </source>
</evidence>
<dbReference type="Pfam" id="PF03959">
    <property type="entry name" value="FSH1"/>
    <property type="match status" value="1"/>
</dbReference>
<evidence type="ECO:0000313" key="3">
    <source>
        <dbReference type="EMBL" id="KAL1634457.1"/>
    </source>
</evidence>
<dbReference type="Gene3D" id="3.40.50.1820">
    <property type="entry name" value="alpha/beta hydrolase"/>
    <property type="match status" value="1"/>
</dbReference>
<comment type="caution">
    <text evidence="3">The sequence shown here is derived from an EMBL/GenBank/DDBJ whole genome shotgun (WGS) entry which is preliminary data.</text>
</comment>
<dbReference type="InterPro" id="IPR005645">
    <property type="entry name" value="FSH-like_dom"/>
</dbReference>
<keyword evidence="1" id="KW-0378">Hydrolase</keyword>
<feature type="domain" description="Serine hydrolase" evidence="2">
    <location>
        <begin position="2"/>
        <end position="257"/>
    </location>
</feature>
<dbReference type="EMBL" id="JAKEKT020000131">
    <property type="protein sequence ID" value="KAL1634457.1"/>
    <property type="molecule type" value="Genomic_DNA"/>
</dbReference>
<reference evidence="3 4" key="1">
    <citation type="journal article" date="2023" name="Plant Dis.">
        <title>First Report of Diplodia intermedia Causing Canker and Dieback Diseases on Apple Trees in Canada.</title>
        <authorList>
            <person name="Ellouze W."/>
            <person name="Ilyukhin E."/>
            <person name="Sulman M."/>
            <person name="Ali S."/>
        </authorList>
    </citation>
    <scope>NUCLEOTIDE SEQUENCE [LARGE SCALE GENOMIC DNA]</scope>
    <source>
        <strain evidence="3 4">M45-28</strain>
    </source>
</reference>
<dbReference type="InterPro" id="IPR050593">
    <property type="entry name" value="LovG"/>
</dbReference>
<sequence length="273" mass="30290">MRFLCLHGHGTNSQILEAQLEPLRSRLPRDWEYEFLDGETETVPAPGIDAVFPGPYVCYHEEPIPEDVRRAVDLVKEVIREEGPFDGVIGFSQGAALAATVIAAEAERDPSADTFKVAVFLSATMPFDFAAGKLRLTCEVDNTLTAVHQDIHGRDLGDAEHDWLSDCRTAGVIAEFQARRPQIEKSALPQSVDVLLRYHPLTHSQQIDIPTVHVMGLKDDYLEHGKNLAGICNSRLQQVVTHDGGHQLPREAATVDKVAEAVQWAVDRMLFHN</sequence>
<evidence type="ECO:0000256" key="1">
    <source>
        <dbReference type="ARBA" id="ARBA00022801"/>
    </source>
</evidence>
<dbReference type="Proteomes" id="UP001521184">
    <property type="component" value="Unassembled WGS sequence"/>
</dbReference>
<protein>
    <recommendedName>
        <fullName evidence="2">Serine hydrolase domain-containing protein</fullName>
    </recommendedName>
</protein>